<gene>
    <name evidence="1" type="ORF">HPB52_014832</name>
</gene>
<organism evidence="1 2">
    <name type="scientific">Rhipicephalus sanguineus</name>
    <name type="common">Brown dog tick</name>
    <name type="synonym">Ixodes sanguineus</name>
    <dbReference type="NCBI Taxonomy" id="34632"/>
    <lineage>
        <taxon>Eukaryota</taxon>
        <taxon>Metazoa</taxon>
        <taxon>Ecdysozoa</taxon>
        <taxon>Arthropoda</taxon>
        <taxon>Chelicerata</taxon>
        <taxon>Arachnida</taxon>
        <taxon>Acari</taxon>
        <taxon>Parasitiformes</taxon>
        <taxon>Ixodida</taxon>
        <taxon>Ixodoidea</taxon>
        <taxon>Ixodidae</taxon>
        <taxon>Rhipicephalinae</taxon>
        <taxon>Rhipicephalus</taxon>
        <taxon>Rhipicephalus</taxon>
    </lineage>
</organism>
<name>A0A9D4PXP9_RHISA</name>
<evidence type="ECO:0000313" key="2">
    <source>
        <dbReference type="Proteomes" id="UP000821837"/>
    </source>
</evidence>
<reference evidence="1" key="1">
    <citation type="journal article" date="2020" name="Cell">
        <title>Large-Scale Comparative Analyses of Tick Genomes Elucidate Their Genetic Diversity and Vector Capacities.</title>
        <authorList>
            <consortium name="Tick Genome and Microbiome Consortium (TIGMIC)"/>
            <person name="Jia N."/>
            <person name="Wang J."/>
            <person name="Shi W."/>
            <person name="Du L."/>
            <person name="Sun Y."/>
            <person name="Zhan W."/>
            <person name="Jiang J.F."/>
            <person name="Wang Q."/>
            <person name="Zhang B."/>
            <person name="Ji P."/>
            <person name="Bell-Sakyi L."/>
            <person name="Cui X.M."/>
            <person name="Yuan T.T."/>
            <person name="Jiang B.G."/>
            <person name="Yang W.F."/>
            <person name="Lam T.T."/>
            <person name="Chang Q.C."/>
            <person name="Ding S.J."/>
            <person name="Wang X.J."/>
            <person name="Zhu J.G."/>
            <person name="Ruan X.D."/>
            <person name="Zhao L."/>
            <person name="Wei J.T."/>
            <person name="Ye R.Z."/>
            <person name="Que T.C."/>
            <person name="Du C.H."/>
            <person name="Zhou Y.H."/>
            <person name="Cheng J.X."/>
            <person name="Dai P.F."/>
            <person name="Guo W.B."/>
            <person name="Han X.H."/>
            <person name="Huang E.J."/>
            <person name="Li L.F."/>
            <person name="Wei W."/>
            <person name="Gao Y.C."/>
            <person name="Liu J.Z."/>
            <person name="Shao H.Z."/>
            <person name="Wang X."/>
            <person name="Wang C.C."/>
            <person name="Yang T.C."/>
            <person name="Huo Q.B."/>
            <person name="Li W."/>
            <person name="Chen H.Y."/>
            <person name="Chen S.E."/>
            <person name="Zhou L.G."/>
            <person name="Ni X.B."/>
            <person name="Tian J.H."/>
            <person name="Sheng Y."/>
            <person name="Liu T."/>
            <person name="Pan Y.S."/>
            <person name="Xia L.Y."/>
            <person name="Li J."/>
            <person name="Zhao F."/>
            <person name="Cao W.C."/>
        </authorList>
    </citation>
    <scope>NUCLEOTIDE SEQUENCE</scope>
    <source>
        <strain evidence="1">Rsan-2018</strain>
    </source>
</reference>
<protein>
    <submittedName>
        <fullName evidence="1">Uncharacterized protein</fullName>
    </submittedName>
</protein>
<proteinExistence type="predicted"/>
<comment type="caution">
    <text evidence="1">The sequence shown here is derived from an EMBL/GenBank/DDBJ whole genome shotgun (WGS) entry which is preliminary data.</text>
</comment>
<dbReference type="Proteomes" id="UP000821837">
    <property type="component" value="Unassembled WGS sequence"/>
</dbReference>
<dbReference type="EMBL" id="JABSTV010001250">
    <property type="protein sequence ID" value="KAH7957059.1"/>
    <property type="molecule type" value="Genomic_DNA"/>
</dbReference>
<sequence length="234" mass="25378">MGRRIANVVADGQGAHDGWLAGTSQAAAGDEVMMAGWPEASRPSEFILAASSSGALFETSRTMDRSSTFGPLGGLGKLGTEPKHCTNTAGKFETFGDVDVTHNLPTVRLLKDCLSVRLFDQYEPCVAKNLLRKHLGIADRMTELLWQVQLRQLRVQVNKNCRKVVCDVHVPEGFELPGSVREVLGLGPKFAQTAKRTKPELLSIVREVSKRAPELDAARMNSEGLDALPFHGGA</sequence>
<keyword evidence="2" id="KW-1185">Reference proteome</keyword>
<dbReference type="AlphaFoldDB" id="A0A9D4PXP9"/>
<reference evidence="1" key="2">
    <citation type="submission" date="2021-09" db="EMBL/GenBank/DDBJ databases">
        <authorList>
            <person name="Jia N."/>
            <person name="Wang J."/>
            <person name="Shi W."/>
            <person name="Du L."/>
            <person name="Sun Y."/>
            <person name="Zhan W."/>
            <person name="Jiang J."/>
            <person name="Wang Q."/>
            <person name="Zhang B."/>
            <person name="Ji P."/>
            <person name="Sakyi L.B."/>
            <person name="Cui X."/>
            <person name="Yuan T."/>
            <person name="Jiang B."/>
            <person name="Yang W."/>
            <person name="Lam T.T.-Y."/>
            <person name="Chang Q."/>
            <person name="Ding S."/>
            <person name="Wang X."/>
            <person name="Zhu J."/>
            <person name="Ruan X."/>
            <person name="Zhao L."/>
            <person name="Wei J."/>
            <person name="Que T."/>
            <person name="Du C."/>
            <person name="Cheng J."/>
            <person name="Dai P."/>
            <person name="Han X."/>
            <person name="Huang E."/>
            <person name="Gao Y."/>
            <person name="Liu J."/>
            <person name="Shao H."/>
            <person name="Ye R."/>
            <person name="Li L."/>
            <person name="Wei W."/>
            <person name="Wang X."/>
            <person name="Wang C."/>
            <person name="Huo Q."/>
            <person name="Li W."/>
            <person name="Guo W."/>
            <person name="Chen H."/>
            <person name="Chen S."/>
            <person name="Zhou L."/>
            <person name="Zhou L."/>
            <person name="Ni X."/>
            <person name="Tian J."/>
            <person name="Zhou Y."/>
            <person name="Sheng Y."/>
            <person name="Liu T."/>
            <person name="Pan Y."/>
            <person name="Xia L."/>
            <person name="Li J."/>
            <person name="Zhao F."/>
            <person name="Cao W."/>
        </authorList>
    </citation>
    <scope>NUCLEOTIDE SEQUENCE</scope>
    <source>
        <strain evidence="1">Rsan-2018</strain>
        <tissue evidence="1">Larvae</tissue>
    </source>
</reference>
<accession>A0A9D4PXP9</accession>
<evidence type="ECO:0000313" key="1">
    <source>
        <dbReference type="EMBL" id="KAH7957059.1"/>
    </source>
</evidence>